<feature type="transmembrane region" description="Helical" evidence="8">
    <location>
        <begin position="310"/>
        <end position="327"/>
    </location>
</feature>
<feature type="transmembrane region" description="Helical" evidence="8">
    <location>
        <begin position="225"/>
        <end position="245"/>
    </location>
</feature>
<keyword evidence="4 8" id="KW-0812">Transmembrane</keyword>
<name>A0AA88KPW9_NAELO</name>
<feature type="transmembrane region" description="Helical" evidence="8">
    <location>
        <begin position="29"/>
        <end position="48"/>
    </location>
</feature>
<keyword evidence="12" id="KW-1185">Reference proteome</keyword>
<dbReference type="NCBIfam" id="TIGR00836">
    <property type="entry name" value="amt"/>
    <property type="match status" value="1"/>
</dbReference>
<proteinExistence type="inferred from homology"/>
<dbReference type="Pfam" id="PF00909">
    <property type="entry name" value="Ammonium_transp"/>
    <property type="match status" value="1"/>
</dbReference>
<evidence type="ECO:0000256" key="4">
    <source>
        <dbReference type="ARBA" id="ARBA00022692"/>
    </source>
</evidence>
<evidence type="ECO:0000313" key="11">
    <source>
        <dbReference type="EMBL" id="KAG2389066.1"/>
    </source>
</evidence>
<feature type="transmembrane region" description="Helical" evidence="8">
    <location>
        <begin position="184"/>
        <end position="205"/>
    </location>
</feature>
<dbReference type="PROSITE" id="PS01219">
    <property type="entry name" value="AMMONIUM_TRANSP"/>
    <property type="match status" value="1"/>
</dbReference>
<evidence type="ECO:0000256" key="7">
    <source>
        <dbReference type="ARBA" id="ARBA00023177"/>
    </source>
</evidence>
<dbReference type="RefSeq" id="XP_044553058.1">
    <property type="nucleotide sequence ID" value="XM_044690456.1"/>
</dbReference>
<dbReference type="PANTHER" id="PTHR43029:SF21">
    <property type="entry name" value="AMMONIUM TRANSPORTER 1"/>
    <property type="match status" value="1"/>
</dbReference>
<dbReference type="GO" id="GO:0005886">
    <property type="term" value="C:plasma membrane"/>
    <property type="evidence" value="ECO:0007669"/>
    <property type="project" value="UniProtKB-SubCell"/>
</dbReference>
<feature type="region of interest" description="Disordered" evidence="9">
    <location>
        <begin position="492"/>
        <end position="517"/>
    </location>
</feature>
<evidence type="ECO:0000256" key="8">
    <source>
        <dbReference type="RuleBase" id="RU362002"/>
    </source>
</evidence>
<feature type="transmembrane region" description="Helical" evidence="8">
    <location>
        <begin position="339"/>
        <end position="358"/>
    </location>
</feature>
<accession>A0AA88KPW9</accession>
<feature type="transmembrane region" description="Helical" evidence="8">
    <location>
        <begin position="251"/>
        <end position="276"/>
    </location>
</feature>
<evidence type="ECO:0000259" key="10">
    <source>
        <dbReference type="Pfam" id="PF00909"/>
    </source>
</evidence>
<evidence type="ECO:0000256" key="9">
    <source>
        <dbReference type="SAM" id="MobiDB-lite"/>
    </source>
</evidence>
<dbReference type="InterPro" id="IPR018047">
    <property type="entry name" value="Ammonium_transpt_CS"/>
</dbReference>
<dbReference type="EMBL" id="PYSW02000008">
    <property type="protein sequence ID" value="KAG2389066.1"/>
    <property type="molecule type" value="Genomic_DNA"/>
</dbReference>
<reference evidence="11 12" key="1">
    <citation type="journal article" date="2018" name="BMC Genomics">
        <title>The genome of Naegleria lovaniensis, the basis for a comparative approach to unravel pathogenicity factors of the human pathogenic amoeba N. fowleri.</title>
        <authorList>
            <person name="Liechti N."/>
            <person name="Schurch N."/>
            <person name="Bruggmann R."/>
            <person name="Wittwer M."/>
        </authorList>
    </citation>
    <scope>NUCLEOTIDE SEQUENCE [LARGE SCALE GENOMIC DNA]</scope>
    <source>
        <strain evidence="11 12">ATCC 30569</strain>
    </source>
</reference>
<sequence length="517" mass="56068">MVSGLTSKRIVNGGFNPDIDCTIDDGDTAWVTVSSILVLAMMSALAFFEAGLSRKKETLTIFSQIWIGLAVLALCWILFGYTLVFGPTQGGVIGGLDYIAFLNVDLAKCSQHALSIPHAIFAIFQMMFACITPLLMTGAFAERLRWRAYIVFIVVWEFLVYYPLAHIIWGGGFLSHQPLDTLDFAGGIVIHTSSGIAALVCALVFGRRKDFDDHHGEPHPSNLPLAAIGAALLWMGWFGFNAGSALSSSSIAVAAVLNTQAAACTSTVVWLFMFWVQNKKPSLVSLLNGSIAGLAGITPASGYITVHSALVIGLLLGAFSYLGIYVLKHKLKIDDALDVSSVHGITGLIGSIAIGFCATTKVNPGGADGVFYGNGWQLLAQIVGVALALFWSGLVTFILAISIRLLNRKYPYLLVNTREEEEQGLDGLEFAEISAYEETVSRDALELMLNDLEKKRLYHMRKLIDTQQEQFMLEQKQRKKFVDNVRVSLSSGRGNLDSPSTPNAAATQSILSSYGTY</sequence>
<evidence type="ECO:0000256" key="3">
    <source>
        <dbReference type="ARBA" id="ARBA00022448"/>
    </source>
</evidence>
<feature type="transmembrane region" description="Helical" evidence="8">
    <location>
        <begin position="148"/>
        <end position="169"/>
    </location>
</feature>
<feature type="transmembrane region" description="Helical" evidence="8">
    <location>
        <begin position="283"/>
        <end position="304"/>
    </location>
</feature>
<dbReference type="PANTHER" id="PTHR43029">
    <property type="entry name" value="AMMONIUM TRANSPORTER MEP2"/>
    <property type="match status" value="1"/>
</dbReference>
<organism evidence="11 12">
    <name type="scientific">Naegleria lovaniensis</name>
    <name type="common">Amoeba</name>
    <dbReference type="NCBI Taxonomy" id="51637"/>
    <lineage>
        <taxon>Eukaryota</taxon>
        <taxon>Discoba</taxon>
        <taxon>Heterolobosea</taxon>
        <taxon>Tetramitia</taxon>
        <taxon>Eutetramitia</taxon>
        <taxon>Vahlkampfiidae</taxon>
        <taxon>Naegleria</taxon>
    </lineage>
</organism>
<evidence type="ECO:0000256" key="5">
    <source>
        <dbReference type="ARBA" id="ARBA00022989"/>
    </source>
</evidence>
<feature type="transmembrane region" description="Helical" evidence="8">
    <location>
        <begin position="378"/>
        <end position="401"/>
    </location>
</feature>
<evidence type="ECO:0000256" key="2">
    <source>
        <dbReference type="ARBA" id="ARBA00005887"/>
    </source>
</evidence>
<keyword evidence="6 8" id="KW-0472">Membrane</keyword>
<dbReference type="Gene3D" id="1.10.3430.10">
    <property type="entry name" value="Ammonium transporter AmtB like domains"/>
    <property type="match status" value="1"/>
</dbReference>
<keyword evidence="5 8" id="KW-1133">Transmembrane helix</keyword>
<feature type="transmembrane region" description="Helical" evidence="8">
    <location>
        <begin position="116"/>
        <end position="136"/>
    </location>
</feature>
<feature type="domain" description="Ammonium transporter AmtB-like" evidence="10">
    <location>
        <begin position="29"/>
        <end position="432"/>
    </location>
</feature>
<feature type="transmembrane region" description="Helical" evidence="8">
    <location>
        <begin position="60"/>
        <end position="79"/>
    </location>
</feature>
<dbReference type="Proteomes" id="UP000816034">
    <property type="component" value="Unassembled WGS sequence"/>
</dbReference>
<comment type="similarity">
    <text evidence="2 8">Belongs to the ammonia transporter channel (TC 1.A.11.2) family.</text>
</comment>
<dbReference type="InterPro" id="IPR029020">
    <property type="entry name" value="Ammonium/urea_transptr"/>
</dbReference>
<comment type="caution">
    <text evidence="11">The sequence shown here is derived from an EMBL/GenBank/DDBJ whole genome shotgun (WGS) entry which is preliminary data.</text>
</comment>
<comment type="subcellular location">
    <subcellularLocation>
        <location evidence="8">Cell membrane</location>
        <topology evidence="8">Multi-pass membrane protein</topology>
    </subcellularLocation>
    <subcellularLocation>
        <location evidence="1">Membrane</location>
        <topology evidence="1">Multi-pass membrane protein</topology>
    </subcellularLocation>
</comment>
<dbReference type="InterPro" id="IPR024041">
    <property type="entry name" value="NH4_transpt_AmtB-like_dom"/>
</dbReference>
<evidence type="ECO:0000256" key="1">
    <source>
        <dbReference type="ARBA" id="ARBA00004141"/>
    </source>
</evidence>
<keyword evidence="7 8" id="KW-0924">Ammonia transport</keyword>
<evidence type="ECO:0000256" key="6">
    <source>
        <dbReference type="ARBA" id="ARBA00023136"/>
    </source>
</evidence>
<keyword evidence="3 8" id="KW-0813">Transport</keyword>
<dbReference type="GO" id="GO:0008519">
    <property type="term" value="F:ammonium channel activity"/>
    <property type="evidence" value="ECO:0007669"/>
    <property type="project" value="InterPro"/>
</dbReference>
<dbReference type="SUPFAM" id="SSF111352">
    <property type="entry name" value="Ammonium transporter"/>
    <property type="match status" value="1"/>
</dbReference>
<evidence type="ECO:0000313" key="12">
    <source>
        <dbReference type="Proteomes" id="UP000816034"/>
    </source>
</evidence>
<dbReference type="InterPro" id="IPR001905">
    <property type="entry name" value="Ammonium_transpt"/>
</dbReference>
<dbReference type="AlphaFoldDB" id="A0AA88KPW9"/>
<protein>
    <recommendedName>
        <fullName evidence="8">Ammonium transporter</fullName>
    </recommendedName>
</protein>
<dbReference type="GeneID" id="68106919"/>
<gene>
    <name evidence="11" type="ORF">C9374_014466</name>
</gene>